<reference evidence="1" key="1">
    <citation type="submission" date="2022-08" db="EMBL/GenBank/DDBJ databases">
        <title>Genome Sequence of Lecanicillium fungicola.</title>
        <authorList>
            <person name="Buettner E."/>
        </authorList>
    </citation>
    <scope>NUCLEOTIDE SEQUENCE</scope>
    <source>
        <strain evidence="1">Babe33</strain>
    </source>
</reference>
<comment type="caution">
    <text evidence="1">The sequence shown here is derived from an EMBL/GenBank/DDBJ whole genome shotgun (WGS) entry which is preliminary data.</text>
</comment>
<gene>
    <name evidence="1" type="ORF">NQ176_g7677</name>
</gene>
<sequence>MRPRVIELDGTTGEGGGQLVRVAVGLAALTGQGVRIVNVRGNRQRGHGGGLRTQHVTSIKWLAEVTEAEVEGLSVGSTSLTFIPKRPPTALTGRSFTITADSPAASALLILQAILPFIIFAADDANEPLTLTLNGGTNVSWSLTYEYFDQVLMPTLEERFGIQIERELKGRSWSLGRSSHGLIKLKVHPVAKGGKLSYSPPAKYIYPASYEVKIIHVSMVTPAYSHKRLQDQIILGLGELYPDADVQFRVTEDSASDGRWNVLLVAESEGGIRWAKDLLWSLPKNFKSPDGFIKKLASTVCRELYKETSFGGQVDEYLQDQLVVFQALCDGYSSFPRGDHPGDAEPEAALSGAMNNLSLSGSRVRKEKTKDPFGHGSMHTQTARWVASELLPAAEFYNKGDFVKGIGFSL</sequence>
<proteinExistence type="predicted"/>
<organism evidence="1 2">
    <name type="scientific">Zarea fungicola</name>
    <dbReference type="NCBI Taxonomy" id="93591"/>
    <lineage>
        <taxon>Eukaryota</taxon>
        <taxon>Fungi</taxon>
        <taxon>Dikarya</taxon>
        <taxon>Ascomycota</taxon>
        <taxon>Pezizomycotina</taxon>
        <taxon>Sordariomycetes</taxon>
        <taxon>Hypocreomycetidae</taxon>
        <taxon>Hypocreales</taxon>
        <taxon>Cordycipitaceae</taxon>
        <taxon>Zarea</taxon>
    </lineage>
</organism>
<keyword evidence="2" id="KW-1185">Reference proteome</keyword>
<evidence type="ECO:0000313" key="1">
    <source>
        <dbReference type="EMBL" id="KAJ2971458.1"/>
    </source>
</evidence>
<accession>A0ACC1MXI3</accession>
<name>A0ACC1MXI3_9HYPO</name>
<protein>
    <submittedName>
        <fullName evidence="1">Uncharacterized protein</fullName>
    </submittedName>
</protein>
<dbReference type="Proteomes" id="UP001143910">
    <property type="component" value="Unassembled WGS sequence"/>
</dbReference>
<evidence type="ECO:0000313" key="2">
    <source>
        <dbReference type="Proteomes" id="UP001143910"/>
    </source>
</evidence>
<dbReference type="EMBL" id="JANJQO010001339">
    <property type="protein sequence ID" value="KAJ2971458.1"/>
    <property type="molecule type" value="Genomic_DNA"/>
</dbReference>